<comment type="caution">
    <text evidence="4">The sequence shown here is derived from an EMBL/GenBank/DDBJ whole genome shotgun (WGS) entry which is preliminary data.</text>
</comment>
<protein>
    <submittedName>
        <fullName evidence="4">Uncharacterized protein</fullName>
    </submittedName>
</protein>
<feature type="signal peptide" evidence="3">
    <location>
        <begin position="1"/>
        <end position="30"/>
    </location>
</feature>
<dbReference type="Pfam" id="PF11776">
    <property type="entry name" value="RcnB"/>
    <property type="match status" value="1"/>
</dbReference>
<evidence type="ECO:0000313" key="4">
    <source>
        <dbReference type="EMBL" id="KAF7277676.1"/>
    </source>
</evidence>
<feature type="compositionally biased region" description="Basic and acidic residues" evidence="1">
    <location>
        <begin position="48"/>
        <end position="65"/>
    </location>
</feature>
<evidence type="ECO:0000256" key="3">
    <source>
        <dbReference type="SAM" id="SignalP"/>
    </source>
</evidence>
<dbReference type="EMBL" id="JAACXV010000497">
    <property type="protein sequence ID" value="KAF7277676.1"/>
    <property type="molecule type" value="Genomic_DNA"/>
</dbReference>
<evidence type="ECO:0000256" key="2">
    <source>
        <dbReference type="SAM" id="Phobius"/>
    </source>
</evidence>
<feature type="region of interest" description="Disordered" evidence="1">
    <location>
        <begin position="33"/>
        <end position="77"/>
    </location>
</feature>
<keyword evidence="2" id="KW-0812">Transmembrane</keyword>
<dbReference type="Proteomes" id="UP000625711">
    <property type="component" value="Unassembled WGS sequence"/>
</dbReference>
<dbReference type="Gene3D" id="3.10.450.160">
    <property type="entry name" value="inner membrane protein cigr"/>
    <property type="match status" value="1"/>
</dbReference>
<name>A0A834MAD4_RHYFE</name>
<evidence type="ECO:0000256" key="1">
    <source>
        <dbReference type="SAM" id="MobiDB-lite"/>
    </source>
</evidence>
<organism evidence="4 5">
    <name type="scientific">Rhynchophorus ferrugineus</name>
    <name type="common">Red palm weevil</name>
    <name type="synonym">Curculio ferrugineus</name>
    <dbReference type="NCBI Taxonomy" id="354439"/>
    <lineage>
        <taxon>Eukaryota</taxon>
        <taxon>Metazoa</taxon>
        <taxon>Ecdysozoa</taxon>
        <taxon>Arthropoda</taxon>
        <taxon>Hexapoda</taxon>
        <taxon>Insecta</taxon>
        <taxon>Pterygota</taxon>
        <taxon>Neoptera</taxon>
        <taxon>Endopterygota</taxon>
        <taxon>Coleoptera</taxon>
        <taxon>Polyphaga</taxon>
        <taxon>Cucujiformia</taxon>
        <taxon>Curculionidae</taxon>
        <taxon>Dryophthorinae</taxon>
        <taxon>Rhynchophorus</taxon>
    </lineage>
</organism>
<reference evidence="4" key="1">
    <citation type="submission" date="2020-08" db="EMBL/GenBank/DDBJ databases">
        <title>Genome sequencing and assembly of the red palm weevil Rhynchophorus ferrugineus.</title>
        <authorList>
            <person name="Dias G.B."/>
            <person name="Bergman C.M."/>
            <person name="Manee M."/>
        </authorList>
    </citation>
    <scope>NUCLEOTIDE SEQUENCE</scope>
    <source>
        <strain evidence="4">AA-2017</strain>
        <tissue evidence="4">Whole larva</tissue>
    </source>
</reference>
<accession>A0A834MAD4</accession>
<proteinExistence type="predicted"/>
<dbReference type="InterPro" id="IPR024572">
    <property type="entry name" value="RcnB"/>
</dbReference>
<keyword evidence="2" id="KW-0472">Membrane</keyword>
<keyword evidence="5" id="KW-1185">Reference proteome</keyword>
<sequence length="131" mass="15071">MNKGSTIMNKTIVYAMSIILSSAVISTANAAPHDQDRFDDYPSSSMKQDMRHEHNGYERQSDNKHQKQSYQRGDKLPAHYYKNDRYYVSDWHKHDLREPPKGYRWVNIDGEYILVSVITGIIASILLGGGH</sequence>
<gene>
    <name evidence="4" type="ORF">GWI33_021774</name>
</gene>
<evidence type="ECO:0000313" key="5">
    <source>
        <dbReference type="Proteomes" id="UP000625711"/>
    </source>
</evidence>
<feature type="chain" id="PRO_5032634872" evidence="3">
    <location>
        <begin position="31"/>
        <end position="131"/>
    </location>
</feature>
<keyword evidence="2" id="KW-1133">Transmembrane helix</keyword>
<dbReference type="AlphaFoldDB" id="A0A834MAD4"/>
<feature type="transmembrane region" description="Helical" evidence="2">
    <location>
        <begin position="112"/>
        <end position="130"/>
    </location>
</feature>
<keyword evidence="3" id="KW-0732">Signal</keyword>